<reference evidence="6 7" key="1">
    <citation type="submission" date="2017-01" db="EMBL/GenBank/DDBJ databases">
        <title>Complete Genome Sequence of Paenalcaligenes hominis, Isolated from a paraplegic Patient with neurogenic bladder.</title>
        <authorList>
            <person name="Mukhopadhyay R."/>
            <person name="Joaquin J."/>
            <person name="Hogue R."/>
            <person name="Kilaru A."/>
            <person name="Jospin G."/>
            <person name="Mars K."/>
            <person name="Eisen J.A."/>
            <person name="Chaturvedi V."/>
        </authorList>
    </citation>
    <scope>NUCLEOTIDE SEQUENCE [LARGE SCALE GENOMIC DNA]</scope>
    <source>
        <strain evidence="6 7">15S00501</strain>
    </source>
</reference>
<dbReference type="InterPro" id="IPR036388">
    <property type="entry name" value="WH-like_DNA-bd_sf"/>
</dbReference>
<evidence type="ECO:0000256" key="3">
    <source>
        <dbReference type="ARBA" id="ARBA00023125"/>
    </source>
</evidence>
<accession>A0A1U9K070</accession>
<dbReference type="OrthoDB" id="9785974at2"/>
<dbReference type="AlphaFoldDB" id="A0A1U9K070"/>
<feature type="domain" description="HTH lysR-type" evidence="5">
    <location>
        <begin position="1"/>
        <end position="60"/>
    </location>
</feature>
<keyword evidence="3" id="KW-0238">DNA-binding</keyword>
<dbReference type="PANTHER" id="PTHR30419">
    <property type="entry name" value="HTH-TYPE TRANSCRIPTIONAL REGULATOR YBHD"/>
    <property type="match status" value="1"/>
</dbReference>
<evidence type="ECO:0000256" key="2">
    <source>
        <dbReference type="ARBA" id="ARBA00023015"/>
    </source>
</evidence>
<evidence type="ECO:0000313" key="6">
    <source>
        <dbReference type="EMBL" id="AQS51418.1"/>
    </source>
</evidence>
<dbReference type="Gene3D" id="3.40.190.290">
    <property type="match status" value="1"/>
</dbReference>
<evidence type="ECO:0000259" key="5">
    <source>
        <dbReference type="PROSITE" id="PS50931"/>
    </source>
</evidence>
<dbReference type="Pfam" id="PF00126">
    <property type="entry name" value="HTH_1"/>
    <property type="match status" value="1"/>
</dbReference>
<evidence type="ECO:0000256" key="1">
    <source>
        <dbReference type="ARBA" id="ARBA00009437"/>
    </source>
</evidence>
<dbReference type="PROSITE" id="PS50931">
    <property type="entry name" value="HTH_LYSR"/>
    <property type="match status" value="1"/>
</dbReference>
<dbReference type="Proteomes" id="UP000189369">
    <property type="component" value="Chromosome"/>
</dbReference>
<dbReference type="FunFam" id="1.10.10.10:FF:000001">
    <property type="entry name" value="LysR family transcriptional regulator"/>
    <property type="match status" value="1"/>
</dbReference>
<name>A0A1U9K070_9BURK</name>
<dbReference type="Pfam" id="PF03466">
    <property type="entry name" value="LysR_substrate"/>
    <property type="match status" value="1"/>
</dbReference>
<comment type="similarity">
    <text evidence="1">Belongs to the LysR transcriptional regulatory family.</text>
</comment>
<dbReference type="InterPro" id="IPR000847">
    <property type="entry name" value="LysR_HTH_N"/>
</dbReference>
<dbReference type="GO" id="GO:0003700">
    <property type="term" value="F:DNA-binding transcription factor activity"/>
    <property type="evidence" value="ECO:0007669"/>
    <property type="project" value="InterPro"/>
</dbReference>
<dbReference type="GO" id="GO:0005829">
    <property type="term" value="C:cytosol"/>
    <property type="evidence" value="ECO:0007669"/>
    <property type="project" value="TreeGrafter"/>
</dbReference>
<dbReference type="SUPFAM" id="SSF46785">
    <property type="entry name" value="Winged helix' DNA-binding domain"/>
    <property type="match status" value="1"/>
</dbReference>
<sequence length="293" mass="33334">MTLDLMSLKLFVRVIEEGTISQAAHKEHIASAAVSRRISELETQLNIQLLHRTNKGVAPTEAGLELLYRARNLLQNAQALKDHLHDFSQERQSHIHILANISALSQNLPDLLSDFIQKYPTIHLKIEEKNSQNIVYDIEKGKADIGIYSALPHDAKIESYFFRKDILGLLVPANHPLTQYNSLYFEQCLAYEQIVLRSGTQINYQITKAAMEVNQHIKIRAEIDSYETMALLVNAGMGIGVMPRQSTQIFQIPDTHFIELKDDWAQRQLAIGIRTKKDLSSSAKLLFDYLTNK</sequence>
<protein>
    <submittedName>
        <fullName evidence="6">LysR family transcriptional regulator</fullName>
    </submittedName>
</protein>
<dbReference type="STRING" id="643674.PAEH1_07360"/>
<dbReference type="InterPro" id="IPR036390">
    <property type="entry name" value="WH_DNA-bd_sf"/>
</dbReference>
<dbReference type="PANTHER" id="PTHR30419:SF2">
    <property type="entry name" value="LYSR FAMILY TRANSCRIPTIONAL REGULATOR"/>
    <property type="match status" value="1"/>
</dbReference>
<dbReference type="KEGG" id="phn:PAEH1_07360"/>
<dbReference type="InterPro" id="IPR005119">
    <property type="entry name" value="LysR_subst-bd"/>
</dbReference>
<dbReference type="EMBL" id="CP019697">
    <property type="protein sequence ID" value="AQS51418.1"/>
    <property type="molecule type" value="Genomic_DNA"/>
</dbReference>
<gene>
    <name evidence="6" type="ORF">PAEH1_07360</name>
</gene>
<dbReference type="InterPro" id="IPR050950">
    <property type="entry name" value="HTH-type_LysR_regulators"/>
</dbReference>
<keyword evidence="2" id="KW-0805">Transcription regulation</keyword>
<dbReference type="SUPFAM" id="SSF53850">
    <property type="entry name" value="Periplasmic binding protein-like II"/>
    <property type="match status" value="1"/>
</dbReference>
<organism evidence="6 7">
    <name type="scientific">Paenalcaligenes hominis</name>
    <dbReference type="NCBI Taxonomy" id="643674"/>
    <lineage>
        <taxon>Bacteria</taxon>
        <taxon>Pseudomonadati</taxon>
        <taxon>Pseudomonadota</taxon>
        <taxon>Betaproteobacteria</taxon>
        <taxon>Burkholderiales</taxon>
        <taxon>Alcaligenaceae</taxon>
        <taxon>Paenalcaligenes</taxon>
    </lineage>
</organism>
<keyword evidence="4" id="KW-0804">Transcription</keyword>
<dbReference type="Gene3D" id="1.10.10.10">
    <property type="entry name" value="Winged helix-like DNA-binding domain superfamily/Winged helix DNA-binding domain"/>
    <property type="match status" value="1"/>
</dbReference>
<proteinExistence type="inferred from homology"/>
<evidence type="ECO:0000313" key="7">
    <source>
        <dbReference type="Proteomes" id="UP000189369"/>
    </source>
</evidence>
<dbReference type="GO" id="GO:0003677">
    <property type="term" value="F:DNA binding"/>
    <property type="evidence" value="ECO:0007669"/>
    <property type="project" value="UniProtKB-KW"/>
</dbReference>
<evidence type="ECO:0000256" key="4">
    <source>
        <dbReference type="ARBA" id="ARBA00023163"/>
    </source>
</evidence>